<feature type="compositionally biased region" description="Polar residues" evidence="1">
    <location>
        <begin position="1101"/>
        <end position="1110"/>
    </location>
</feature>
<feature type="region of interest" description="Disordered" evidence="1">
    <location>
        <begin position="769"/>
        <end position="800"/>
    </location>
</feature>
<feature type="compositionally biased region" description="Acidic residues" evidence="1">
    <location>
        <begin position="784"/>
        <end position="793"/>
    </location>
</feature>
<accession>E4Y578</accession>
<dbReference type="EMBL" id="FN654284">
    <property type="protein sequence ID" value="CBY30826.1"/>
    <property type="molecule type" value="Genomic_DNA"/>
</dbReference>
<proteinExistence type="predicted"/>
<feature type="compositionally biased region" description="Basic and acidic residues" evidence="1">
    <location>
        <begin position="508"/>
        <end position="528"/>
    </location>
</feature>
<feature type="region of interest" description="Disordered" evidence="1">
    <location>
        <begin position="1090"/>
        <end position="1110"/>
    </location>
</feature>
<sequence length="1110" mass="126871">MDNLKSGFERRSDPRLGDKKAGTSSASNGASPELNRFKGKIFYFDDECQREITYKDLVRWLKYIGADVEEWSWTNKITHYISKSGRKPEAEKPGPIRRPPVRSRALSRKDLILAAVNGAKSASPAAGSNISPPEKRGIRYFSYDKLIPLVKRQVRAVKESKKSGAKRNSLDSNKGLDSPVKSPKVTKPKKPSTAYPQTSRRSLFIETKKEDSKKLLKQTQKTYLKDNFIKITDESEKFRPIFKDKMQEQILSRERIPYNKCPFVGSMTHEERKAKRDSLQLQKLQKLEALSSSAKTTSAIDAGAKNDASKTLATMWKNGGTCEICNYSRYEDPAEHFESDVHKKNISNYEARFRMIDKSGLELDSGIGKEEANGLSKTQLRVKIIQHRMKKFAEMRKANPCLADLERMKSPVSQEETAFRDTSMQKLREKRDEEAEKQEEIGEKEAETTNNQAPVPVPIIDEEPEKINVEKDVQEKLTEENFHKIDDSFEICLKKPKNIIDEEEEEIEKQHENTKIEEKEVLEEKVVEDIEESEAENDDDAQSKYKSCSQDDEMMDATEALKSTRDDEETRDSWVITSRYTSPQKPNLSGSISSATSPQKTIKLFNFEDSGDSSSDEEIKPRKTKPKRLSTFIHYSSSSSDEDEEQLRLPKTAPRKIKQNDSSFNLDTTNEEIFNQSQEIPKPRIIYPKRKRSETASSPQLLAQSPGIRSPARKRSQRTSNLEFDRIEILNVEEPVNVIDDMLRSSPIHEEIKEPVKQNEEDCQPIFEQKGQIQEDQTVPCAGENDEDEEESTVEAATESSVTVKHDFKRRTWNFEHFGSDENSHISGFDDGSLQNSERITPKSERGCASIQFSDESNSTKMSCIDSTNFVEELLPPARKPIKYDRPFVFSSLERPTDNNEENQQNETLCTVAEDASFNLSLNHTAHHGSINLEEEEDLPDENKPWNHPCHFPPKRYASLKSEVQPETLIQMISEEQEQFNRLEKNCDPKTRYYSSFIEMKTTELIDRRVAEGRAKKGFILGSCRSDELKKRRSSVLAANRTSACLIQQKSSSPEPNDFEENAQCSWDHSMDKNGVHTLQVEQRSELGISGSFDSHDLDSRSNQASKYLH</sequence>
<gene>
    <name evidence="2" type="ORF">GSOID_T00018717001</name>
</gene>
<name>E4Y578_OIKDI</name>
<feature type="compositionally biased region" description="Polar residues" evidence="1">
    <location>
        <begin position="575"/>
        <end position="600"/>
    </location>
</feature>
<dbReference type="AlphaFoldDB" id="E4Y578"/>
<feature type="compositionally biased region" description="Basic and acidic residues" evidence="1">
    <location>
        <begin position="7"/>
        <end position="21"/>
    </location>
</feature>
<protein>
    <recommendedName>
        <fullName evidence="3">DBF4-type domain-containing protein</fullName>
    </recommendedName>
</protein>
<evidence type="ECO:0008006" key="3">
    <source>
        <dbReference type="Google" id="ProtNLM"/>
    </source>
</evidence>
<feature type="region of interest" description="Disordered" evidence="1">
    <location>
        <begin position="158"/>
        <end position="203"/>
    </location>
</feature>
<feature type="compositionally biased region" description="Polar residues" evidence="1">
    <location>
        <begin position="660"/>
        <end position="679"/>
    </location>
</feature>
<feature type="compositionally biased region" description="Basic and acidic residues" evidence="1">
    <location>
        <begin position="426"/>
        <end position="447"/>
    </location>
</feature>
<feature type="region of interest" description="Disordered" evidence="1">
    <location>
        <begin position="407"/>
        <end position="456"/>
    </location>
</feature>
<dbReference type="Proteomes" id="UP000011014">
    <property type="component" value="Unassembled WGS sequence"/>
</dbReference>
<feature type="region of interest" description="Disordered" evidence="1">
    <location>
        <begin position="83"/>
        <end position="103"/>
    </location>
</feature>
<feature type="region of interest" description="Disordered" evidence="1">
    <location>
        <begin position="504"/>
        <end position="723"/>
    </location>
</feature>
<evidence type="ECO:0000256" key="1">
    <source>
        <dbReference type="SAM" id="MobiDB-lite"/>
    </source>
</evidence>
<feature type="compositionally biased region" description="Polar residues" evidence="1">
    <location>
        <begin position="411"/>
        <end position="425"/>
    </location>
</feature>
<evidence type="ECO:0000313" key="2">
    <source>
        <dbReference type="EMBL" id="CBY30826.1"/>
    </source>
</evidence>
<feature type="region of interest" description="Disordered" evidence="1">
    <location>
        <begin position="1"/>
        <end position="31"/>
    </location>
</feature>
<organism evidence="2">
    <name type="scientific">Oikopleura dioica</name>
    <name type="common">Tunicate</name>
    <dbReference type="NCBI Taxonomy" id="34765"/>
    <lineage>
        <taxon>Eukaryota</taxon>
        <taxon>Metazoa</taxon>
        <taxon>Chordata</taxon>
        <taxon>Tunicata</taxon>
        <taxon>Appendicularia</taxon>
        <taxon>Copelata</taxon>
        <taxon>Oikopleuridae</taxon>
        <taxon>Oikopleura</taxon>
    </lineage>
</organism>
<feature type="compositionally biased region" description="Acidic residues" evidence="1">
    <location>
        <begin position="529"/>
        <end position="540"/>
    </location>
</feature>
<reference evidence="2" key="1">
    <citation type="journal article" date="2010" name="Science">
        <title>Plasticity of animal genome architecture unmasked by rapid evolution of a pelagic tunicate.</title>
        <authorList>
            <person name="Denoeud F."/>
            <person name="Henriet S."/>
            <person name="Mungpakdee S."/>
            <person name="Aury J.M."/>
            <person name="Da Silva C."/>
            <person name="Brinkmann H."/>
            <person name="Mikhaleva J."/>
            <person name="Olsen L.C."/>
            <person name="Jubin C."/>
            <person name="Canestro C."/>
            <person name="Bouquet J.M."/>
            <person name="Danks G."/>
            <person name="Poulain J."/>
            <person name="Campsteijn C."/>
            <person name="Adamski M."/>
            <person name="Cross I."/>
            <person name="Yadetie F."/>
            <person name="Muffato M."/>
            <person name="Louis A."/>
            <person name="Butcher S."/>
            <person name="Tsagkogeorga G."/>
            <person name="Konrad A."/>
            <person name="Singh S."/>
            <person name="Jensen M.F."/>
            <person name="Cong E.H."/>
            <person name="Eikeseth-Otteraa H."/>
            <person name="Noel B."/>
            <person name="Anthouard V."/>
            <person name="Porcel B.M."/>
            <person name="Kachouri-Lafond R."/>
            <person name="Nishino A."/>
            <person name="Ugolini M."/>
            <person name="Chourrout P."/>
            <person name="Nishida H."/>
            <person name="Aasland R."/>
            <person name="Huzurbazar S."/>
            <person name="Westhof E."/>
            <person name="Delsuc F."/>
            <person name="Lehrach H."/>
            <person name="Reinhardt R."/>
            <person name="Weissenbach J."/>
            <person name="Roy S.W."/>
            <person name="Artiguenave F."/>
            <person name="Postlethwait J.H."/>
            <person name="Manak J.R."/>
            <person name="Thompson E.M."/>
            <person name="Jaillon O."/>
            <person name="Du Pasquier L."/>
            <person name="Boudinot P."/>
            <person name="Liberles D.A."/>
            <person name="Volff J.N."/>
            <person name="Philippe H."/>
            <person name="Lenhard B."/>
            <person name="Roest Crollius H."/>
            <person name="Wincker P."/>
            <person name="Chourrout D."/>
        </authorList>
    </citation>
    <scope>NUCLEOTIDE SEQUENCE [LARGE SCALE GENOMIC DNA]</scope>
</reference>